<dbReference type="SUPFAM" id="SSF49899">
    <property type="entry name" value="Concanavalin A-like lectins/glucanases"/>
    <property type="match status" value="1"/>
</dbReference>
<feature type="region of interest" description="Disordered" evidence="1">
    <location>
        <begin position="399"/>
        <end position="441"/>
    </location>
</feature>
<dbReference type="Proteomes" id="UP001476282">
    <property type="component" value="Unassembled WGS sequence"/>
</dbReference>
<dbReference type="InterPro" id="IPR013320">
    <property type="entry name" value="ConA-like_dom_sf"/>
</dbReference>
<evidence type="ECO:0000313" key="3">
    <source>
        <dbReference type="Proteomes" id="UP001476282"/>
    </source>
</evidence>
<evidence type="ECO:0000256" key="1">
    <source>
        <dbReference type="SAM" id="MobiDB-lite"/>
    </source>
</evidence>
<dbReference type="RefSeq" id="WP_353568685.1">
    <property type="nucleotide sequence ID" value="NZ_BAABRI010000029.1"/>
</dbReference>
<keyword evidence="3" id="KW-1185">Reference proteome</keyword>
<name>A0ABP9UV40_9BACT</name>
<feature type="compositionally biased region" description="Polar residues" evidence="1">
    <location>
        <begin position="413"/>
        <end position="422"/>
    </location>
</feature>
<dbReference type="Gene3D" id="2.60.120.200">
    <property type="match status" value="1"/>
</dbReference>
<dbReference type="EMBL" id="BAABRI010000029">
    <property type="protein sequence ID" value="GAA5484581.1"/>
    <property type="molecule type" value="Genomic_DNA"/>
</dbReference>
<reference evidence="2 3" key="1">
    <citation type="submission" date="2024-02" db="EMBL/GenBank/DDBJ databases">
        <title>Haloferula sargassicola NBRC 104335.</title>
        <authorList>
            <person name="Ichikawa N."/>
            <person name="Katano-Makiyama Y."/>
            <person name="Hidaka K."/>
        </authorList>
    </citation>
    <scope>NUCLEOTIDE SEQUENCE [LARGE SCALE GENOMIC DNA]</scope>
    <source>
        <strain evidence="2 3">NBRC 104335</strain>
    </source>
</reference>
<sequence>MKSSTIASLTVLSVIGSLRAETTLLDDFSGDLAPYTGTVILDANGGSSNTSNWEIFGEALELNTSSYDGIEQWAFIRDGLGLAIGQEAQIDLSHSGASQDLGVYVGGTAPSTGIRRDYVTVYARNTGVISSRGFDGTTEYPVAATGTGTSYETLFVARTDSNTFECGYYVDGARTVLATRTPAAPNAATYVGIFADVRDVGYLGSIDAFRVTDIPQLFFSLDTTTFQSGTPSGSPIGTFSSELSGTPTNAAYSLVAGEGDFDNELFAISGNELLVNADFTAAGLDPFDGTPYYVRVEATKDSETTVQQLVLTLEKDDDLDALSDIWEDLYFGDGDGRATPAELALQDGTGDPDNDGLTNEQEETAGSDPTLNHFDTDNDGLFDTFENFYFGDLDEDAGGNTDGDAFDHLAEQNAGSDPTDGNSVPGDIDGNGTPDQNEPIQPYTVDADTLHLWHLDELTPPAADVGSDPVAMTSLDGGGYLWAPSLAGFGTGFHANRTFENGNAGRLSALPLANGAADNTPMILTGAEGAFTFEAIVRLDFDPAATPDSVAPMQIISGDGETNATDRTFQFRILPVGNGEHGGGDMAELEFISLSLNGVGTDVYRVKSPLPGAGAPDAAVQGSWYHVAVAYNGAEGAADNVTLYWTLLDPSRTEASVLGTGQLGEDIDPALTPDFVIGNEGRDLGGTSDGFAGIIDEVRISGIDRGADGFFFVGSGDPFADFVASLPADQRGEADDPDHDGYPNLVEFLFDTSPGSGGVTPTPVSHGSVQSGASLNASYELSLDSAKSYRVVEVEIPADLKGLTVELEATLDLGFAGDASATPVGTPVNHGTTEVRTYLITPAIEDSGKAFWRLKVTR</sequence>
<comment type="caution">
    <text evidence="2">The sequence shown here is derived from an EMBL/GenBank/DDBJ whole genome shotgun (WGS) entry which is preliminary data.</text>
</comment>
<organism evidence="2 3">
    <name type="scientific">Haloferula sargassicola</name>
    <dbReference type="NCBI Taxonomy" id="490096"/>
    <lineage>
        <taxon>Bacteria</taxon>
        <taxon>Pseudomonadati</taxon>
        <taxon>Verrucomicrobiota</taxon>
        <taxon>Verrucomicrobiia</taxon>
        <taxon>Verrucomicrobiales</taxon>
        <taxon>Verrucomicrobiaceae</taxon>
        <taxon>Haloferula</taxon>
    </lineage>
</organism>
<protein>
    <recommendedName>
        <fullName evidence="4">Cadherin domain-containing protein</fullName>
    </recommendedName>
</protein>
<evidence type="ECO:0008006" key="4">
    <source>
        <dbReference type="Google" id="ProtNLM"/>
    </source>
</evidence>
<feature type="compositionally biased region" description="Acidic residues" evidence="1">
    <location>
        <begin position="350"/>
        <end position="365"/>
    </location>
</feature>
<accession>A0ABP9UV40</accession>
<gene>
    <name evidence="2" type="ORF">Hsar01_03825</name>
</gene>
<proteinExistence type="predicted"/>
<evidence type="ECO:0000313" key="2">
    <source>
        <dbReference type="EMBL" id="GAA5484581.1"/>
    </source>
</evidence>
<feature type="region of interest" description="Disordered" evidence="1">
    <location>
        <begin position="337"/>
        <end position="377"/>
    </location>
</feature>